<protein>
    <submittedName>
        <fullName evidence="9">Methyl-accepting chemotaxis protein</fullName>
    </submittedName>
</protein>
<evidence type="ECO:0000256" key="4">
    <source>
        <dbReference type="ARBA" id="ARBA00029447"/>
    </source>
</evidence>
<name>A0ABV3P6D1_9ACTN</name>
<proteinExistence type="inferred from homology"/>
<dbReference type="PANTHER" id="PTHR32089">
    <property type="entry name" value="METHYL-ACCEPTING CHEMOTAXIS PROTEIN MCPB"/>
    <property type="match status" value="1"/>
</dbReference>
<keyword evidence="1 6" id="KW-0812">Transmembrane</keyword>
<accession>A0ABV3P6D1</accession>
<evidence type="ECO:0000256" key="6">
    <source>
        <dbReference type="SAM" id="Phobius"/>
    </source>
</evidence>
<keyword evidence="3 5" id="KW-0807">Transducer</keyword>
<dbReference type="InterPro" id="IPR003660">
    <property type="entry name" value="HAMP_dom"/>
</dbReference>
<dbReference type="PANTHER" id="PTHR32089:SF112">
    <property type="entry name" value="LYSOZYME-LIKE PROTEIN-RELATED"/>
    <property type="match status" value="1"/>
</dbReference>
<dbReference type="SMART" id="SM00304">
    <property type="entry name" value="HAMP"/>
    <property type="match status" value="1"/>
</dbReference>
<dbReference type="Proteomes" id="UP001555826">
    <property type="component" value="Unassembled WGS sequence"/>
</dbReference>
<keyword evidence="2 6" id="KW-1133">Transmembrane helix</keyword>
<feature type="domain" description="HAMP" evidence="8">
    <location>
        <begin position="220"/>
        <end position="272"/>
    </location>
</feature>
<dbReference type="Pfam" id="PF00672">
    <property type="entry name" value="HAMP"/>
    <property type="match status" value="1"/>
</dbReference>
<dbReference type="SUPFAM" id="SSF58104">
    <property type="entry name" value="Methyl-accepting chemotaxis protein (MCP) signaling domain"/>
    <property type="match status" value="1"/>
</dbReference>
<feature type="transmembrane region" description="Helical" evidence="6">
    <location>
        <begin position="199"/>
        <end position="218"/>
    </location>
</feature>
<feature type="transmembrane region" description="Helical" evidence="6">
    <location>
        <begin position="12"/>
        <end position="35"/>
    </location>
</feature>
<feature type="domain" description="Methyl-accepting transducer" evidence="7">
    <location>
        <begin position="277"/>
        <end position="520"/>
    </location>
</feature>
<evidence type="ECO:0000256" key="1">
    <source>
        <dbReference type="ARBA" id="ARBA00022692"/>
    </source>
</evidence>
<sequence length="535" mass="54480">MTAVLRRMGVGARLGAAFGVVLVLLGLTGTAALLGGRAQSRAADRTADLAVLTAYVADQKYYDADVSGWQAAYAWDTYRVGPAAAVEDDSANRAGFLADKAKLLAALQAAPVQFMTAQEKAVNAQITQKWTDYFASDDRAVAQYGAGDLAGAENTIQNESWVVYADILTQTQELTDSVAKRSAAVRAEGRAAAERSRTLVLAAVAAAVALVVLLLVALTRSIVVPLRRNVSDLGRIADGDLTVEPVVDGRDEFRSMAEALAAAVVSTRRTVSGVVEHAQAVAGQADDLSSRAASLSAANARTGAETDRAAASAGAVSGEVATLAAGAEELGASIAEISSGMASSSSVAREAVEVAEATRTAVAGLGEATRDIASVVKTITSIAAQTNLLALNATIEAARAGEAGRGFAVVAGEVKELAQETGSATEDIAGKVAAIQRGSEEAAAAIARIAEVIGRVDDYQASISAAVEEQNAVTADLARTVAGAAAGADDISTMLAGVTASGADDRISLELVTGSVESLRDSATRLRETVGAFRL</sequence>
<dbReference type="Pfam" id="PF00015">
    <property type="entry name" value="MCPsignal"/>
    <property type="match status" value="1"/>
</dbReference>
<keyword evidence="10" id="KW-1185">Reference proteome</keyword>
<evidence type="ECO:0000256" key="3">
    <source>
        <dbReference type="ARBA" id="ARBA00023224"/>
    </source>
</evidence>
<dbReference type="InterPro" id="IPR004089">
    <property type="entry name" value="MCPsignal_dom"/>
</dbReference>
<organism evidence="9 10">
    <name type="scientific">Kineococcus endophyticus</name>
    <dbReference type="NCBI Taxonomy" id="1181883"/>
    <lineage>
        <taxon>Bacteria</taxon>
        <taxon>Bacillati</taxon>
        <taxon>Actinomycetota</taxon>
        <taxon>Actinomycetes</taxon>
        <taxon>Kineosporiales</taxon>
        <taxon>Kineosporiaceae</taxon>
        <taxon>Kineococcus</taxon>
    </lineage>
</organism>
<reference evidence="9 10" key="1">
    <citation type="submission" date="2024-07" db="EMBL/GenBank/DDBJ databases">
        <authorList>
            <person name="Thanompreechachai J."/>
            <person name="Duangmal K."/>
        </authorList>
    </citation>
    <scope>NUCLEOTIDE SEQUENCE [LARGE SCALE GENOMIC DNA]</scope>
    <source>
        <strain evidence="9 10">KCTC 19886</strain>
    </source>
</reference>
<comment type="caution">
    <text evidence="9">The sequence shown here is derived from an EMBL/GenBank/DDBJ whole genome shotgun (WGS) entry which is preliminary data.</text>
</comment>
<dbReference type="SMART" id="SM00283">
    <property type="entry name" value="MA"/>
    <property type="match status" value="1"/>
</dbReference>
<evidence type="ECO:0000259" key="8">
    <source>
        <dbReference type="PROSITE" id="PS50885"/>
    </source>
</evidence>
<evidence type="ECO:0000259" key="7">
    <source>
        <dbReference type="PROSITE" id="PS50111"/>
    </source>
</evidence>
<dbReference type="Gene3D" id="1.10.287.950">
    <property type="entry name" value="Methyl-accepting chemotaxis protein"/>
    <property type="match status" value="1"/>
</dbReference>
<dbReference type="PROSITE" id="PS50111">
    <property type="entry name" value="CHEMOTAXIS_TRANSDUC_2"/>
    <property type="match status" value="1"/>
</dbReference>
<dbReference type="EMBL" id="JBFNQN010000006">
    <property type="protein sequence ID" value="MEW9265191.1"/>
    <property type="molecule type" value="Genomic_DNA"/>
</dbReference>
<evidence type="ECO:0000256" key="5">
    <source>
        <dbReference type="PROSITE-ProRule" id="PRU00284"/>
    </source>
</evidence>
<gene>
    <name evidence="9" type="ORF">AB1207_10565</name>
</gene>
<evidence type="ECO:0000256" key="2">
    <source>
        <dbReference type="ARBA" id="ARBA00022989"/>
    </source>
</evidence>
<dbReference type="PROSITE" id="PS50885">
    <property type="entry name" value="HAMP"/>
    <property type="match status" value="1"/>
</dbReference>
<comment type="similarity">
    <text evidence="4">Belongs to the methyl-accepting chemotaxis (MCP) protein family.</text>
</comment>
<evidence type="ECO:0000313" key="9">
    <source>
        <dbReference type="EMBL" id="MEW9265191.1"/>
    </source>
</evidence>
<dbReference type="RefSeq" id="WP_367638142.1">
    <property type="nucleotide sequence ID" value="NZ_JBFNQN010000006.1"/>
</dbReference>
<evidence type="ECO:0000313" key="10">
    <source>
        <dbReference type="Proteomes" id="UP001555826"/>
    </source>
</evidence>
<keyword evidence="6" id="KW-0472">Membrane</keyword>